<dbReference type="PANTHER" id="PTHR11635:SF152">
    <property type="entry name" value="CAMP-DEPENDENT PROTEIN KINASE TYPE I REGULATORY SUBUNIT-RELATED"/>
    <property type="match status" value="1"/>
</dbReference>
<dbReference type="GO" id="GO:0034236">
    <property type="term" value="F:protein kinase A catalytic subunit binding"/>
    <property type="evidence" value="ECO:0007669"/>
    <property type="project" value="TreeGrafter"/>
</dbReference>
<dbReference type="PANTHER" id="PTHR11635">
    <property type="entry name" value="CAMP-DEPENDENT PROTEIN KINASE REGULATORY CHAIN"/>
    <property type="match status" value="1"/>
</dbReference>
<evidence type="ECO:0000313" key="2">
    <source>
        <dbReference type="EMBL" id="MBI4596345.1"/>
    </source>
</evidence>
<evidence type="ECO:0000259" key="1">
    <source>
        <dbReference type="PROSITE" id="PS50042"/>
    </source>
</evidence>
<dbReference type="EMBL" id="JACQWF010000363">
    <property type="protein sequence ID" value="MBI4596345.1"/>
    <property type="molecule type" value="Genomic_DNA"/>
</dbReference>
<evidence type="ECO:0000313" key="3">
    <source>
        <dbReference type="Proteomes" id="UP000772181"/>
    </source>
</evidence>
<dbReference type="Proteomes" id="UP000772181">
    <property type="component" value="Unassembled WGS sequence"/>
</dbReference>
<dbReference type="Gene3D" id="2.60.120.10">
    <property type="entry name" value="Jelly Rolls"/>
    <property type="match status" value="1"/>
</dbReference>
<gene>
    <name evidence="2" type="ORF">HY730_08225</name>
</gene>
<dbReference type="SMART" id="SM00100">
    <property type="entry name" value="cNMP"/>
    <property type="match status" value="1"/>
</dbReference>
<dbReference type="InterPro" id="IPR018488">
    <property type="entry name" value="cNMP-bd_CS"/>
</dbReference>
<proteinExistence type="predicted"/>
<dbReference type="InterPro" id="IPR000595">
    <property type="entry name" value="cNMP-bd_dom"/>
</dbReference>
<dbReference type="InterPro" id="IPR018490">
    <property type="entry name" value="cNMP-bd_dom_sf"/>
</dbReference>
<dbReference type="SUPFAM" id="SSF51206">
    <property type="entry name" value="cAMP-binding domain-like"/>
    <property type="match status" value="1"/>
</dbReference>
<sequence length="294" mass="32610">MAAFSVKSYFKGEDIFKEGSSGDKAYIVKEGKVEISKKIGNEKIILATLTQGDIFGEMALLNNLVRTASAHAIDYSEVVIIEREQYLALLNSAPKIISSIISSLIQKLKNTTSRIPVQLSDNPFLSVCHIIYLLGKSGPRASDPGSRSGYSSKGAEVVINNTELVKTIEEIISISSNELESILKKLTSVNLITIESSAHEGKTIKVFDVNKFLVSAQKVYDEFKDVLSASFVQERNLIHLDELSKIINVPSEAIYKRICMGDLPASLLYFGREEILKWIGDKGLEFLNKMRIEK</sequence>
<name>A0A933GPL9_UNCTE</name>
<dbReference type="InterPro" id="IPR050503">
    <property type="entry name" value="cAMP-dep_PK_reg_su-like"/>
</dbReference>
<reference evidence="2" key="1">
    <citation type="submission" date="2020-07" db="EMBL/GenBank/DDBJ databases">
        <title>Huge and variable diversity of episymbiotic CPR bacteria and DPANN archaea in groundwater ecosystems.</title>
        <authorList>
            <person name="He C.Y."/>
            <person name="Keren R."/>
            <person name="Whittaker M."/>
            <person name="Farag I.F."/>
            <person name="Doudna J."/>
            <person name="Cate J.H.D."/>
            <person name="Banfield J.F."/>
        </authorList>
    </citation>
    <scope>NUCLEOTIDE SEQUENCE</scope>
    <source>
        <strain evidence="2">NC_groundwater_1482_Ag_S-0.65um_47_24</strain>
    </source>
</reference>
<dbReference type="Pfam" id="PF00027">
    <property type="entry name" value="cNMP_binding"/>
    <property type="match status" value="1"/>
</dbReference>
<dbReference type="PROSITE" id="PS00889">
    <property type="entry name" value="CNMP_BINDING_2"/>
    <property type="match status" value="1"/>
</dbReference>
<comment type="caution">
    <text evidence="2">The sequence shown here is derived from an EMBL/GenBank/DDBJ whole genome shotgun (WGS) entry which is preliminary data.</text>
</comment>
<dbReference type="AlphaFoldDB" id="A0A933GPL9"/>
<protein>
    <submittedName>
        <fullName evidence="2">Cyclic nucleotide-binding domain-containing protein</fullName>
    </submittedName>
</protein>
<dbReference type="GO" id="GO:0005952">
    <property type="term" value="C:cAMP-dependent protein kinase complex"/>
    <property type="evidence" value="ECO:0007669"/>
    <property type="project" value="InterPro"/>
</dbReference>
<dbReference type="PROSITE" id="PS50042">
    <property type="entry name" value="CNMP_BINDING_3"/>
    <property type="match status" value="1"/>
</dbReference>
<dbReference type="GO" id="GO:0004862">
    <property type="term" value="F:cAMP-dependent protein kinase inhibitor activity"/>
    <property type="evidence" value="ECO:0007669"/>
    <property type="project" value="TreeGrafter"/>
</dbReference>
<dbReference type="InterPro" id="IPR014710">
    <property type="entry name" value="RmlC-like_jellyroll"/>
</dbReference>
<dbReference type="CDD" id="cd00038">
    <property type="entry name" value="CAP_ED"/>
    <property type="match status" value="1"/>
</dbReference>
<feature type="domain" description="Cyclic nucleotide-binding" evidence="1">
    <location>
        <begin position="1"/>
        <end position="107"/>
    </location>
</feature>
<dbReference type="GO" id="GO:0005829">
    <property type="term" value="C:cytosol"/>
    <property type="evidence" value="ECO:0007669"/>
    <property type="project" value="TreeGrafter"/>
</dbReference>
<dbReference type="PRINTS" id="PR00103">
    <property type="entry name" value="CAMPKINASE"/>
</dbReference>
<dbReference type="GO" id="GO:0030552">
    <property type="term" value="F:cAMP binding"/>
    <property type="evidence" value="ECO:0007669"/>
    <property type="project" value="TreeGrafter"/>
</dbReference>
<organism evidence="2 3">
    <name type="scientific">Tectimicrobiota bacterium</name>
    <dbReference type="NCBI Taxonomy" id="2528274"/>
    <lineage>
        <taxon>Bacteria</taxon>
        <taxon>Pseudomonadati</taxon>
        <taxon>Nitrospinota/Tectimicrobiota group</taxon>
        <taxon>Candidatus Tectimicrobiota</taxon>
    </lineage>
</organism>
<accession>A0A933GPL9</accession>